<dbReference type="GO" id="GO:0000463">
    <property type="term" value="P:maturation of LSU-rRNA from tricistronic rRNA transcript (SSU-rRNA, 5.8S rRNA, LSU-rRNA)"/>
    <property type="evidence" value="ECO:0007669"/>
    <property type="project" value="UniProtKB-UniRule"/>
</dbReference>
<dbReference type="Gene3D" id="2.130.10.10">
    <property type="entry name" value="YVTN repeat-like/Quinoprotein amine dehydrogenase"/>
    <property type="match status" value="1"/>
</dbReference>
<dbReference type="Proteomes" id="UP000233524">
    <property type="component" value="Unassembled WGS sequence"/>
</dbReference>
<keyword evidence="1 6" id="KW-0690">Ribosome biogenesis</keyword>
<evidence type="ECO:0000256" key="7">
    <source>
        <dbReference type="PROSITE-ProRule" id="PRU00221"/>
    </source>
</evidence>
<dbReference type="PROSITE" id="PS00678">
    <property type="entry name" value="WD_REPEATS_1"/>
    <property type="match status" value="1"/>
</dbReference>
<protein>
    <recommendedName>
        <fullName evidence="6">Ribosome biogenesis protein YTM1</fullName>
    </recommendedName>
</protein>
<dbReference type="InterPro" id="IPR019775">
    <property type="entry name" value="WD40_repeat_CS"/>
</dbReference>
<dbReference type="InterPro" id="IPR036322">
    <property type="entry name" value="WD40_repeat_dom_sf"/>
</dbReference>
<gene>
    <name evidence="6" type="primary">YTM1</name>
    <name evidence="10" type="ORF">jhhlp_002567</name>
</gene>
<keyword evidence="4" id="KW-0677">Repeat</keyword>
<keyword evidence="2 6" id="KW-0698">rRNA processing</keyword>
<dbReference type="SUPFAM" id="SSF50978">
    <property type="entry name" value="WD40 repeat-like"/>
    <property type="match status" value="1"/>
</dbReference>
<dbReference type="PANTHER" id="PTHR19855:SF11">
    <property type="entry name" value="RIBOSOME BIOGENESIS PROTEIN WDR12"/>
    <property type="match status" value="1"/>
</dbReference>
<comment type="function">
    <text evidence="6">Component of the NOP7 complex, which is required for maturation of the 25S and 5.8S ribosomal RNAs and formation of the 60S ribosome.</text>
</comment>
<keyword evidence="5 6" id="KW-0539">Nucleus</keyword>
<keyword evidence="11" id="KW-1185">Reference proteome</keyword>
<dbReference type="PROSITE" id="PS50294">
    <property type="entry name" value="WD_REPEATS_REGION"/>
    <property type="match status" value="1"/>
</dbReference>
<keyword evidence="3 7" id="KW-0853">WD repeat</keyword>
<feature type="repeat" description="WD" evidence="7">
    <location>
        <begin position="202"/>
        <end position="233"/>
    </location>
</feature>
<reference evidence="10 11" key="1">
    <citation type="journal article" date="2017" name="G3 (Bethesda)">
        <title>First Draft Genome Sequence of the Pathogenic Fungus Lomentospora prolificans (Formerly Scedosporium prolificans).</title>
        <authorList>
            <person name="Luo R."/>
            <person name="Zimin A."/>
            <person name="Workman R."/>
            <person name="Fan Y."/>
            <person name="Pertea G."/>
            <person name="Grossman N."/>
            <person name="Wear M.P."/>
            <person name="Jia B."/>
            <person name="Miller H."/>
            <person name="Casadevall A."/>
            <person name="Timp W."/>
            <person name="Zhang S.X."/>
            <person name="Salzberg S.L."/>
        </authorList>
    </citation>
    <scope>NUCLEOTIDE SEQUENCE [LARGE SCALE GENOMIC DNA]</scope>
    <source>
        <strain evidence="10 11">JHH-5317</strain>
    </source>
</reference>
<comment type="similarity">
    <text evidence="6">Belongs to the WD repeat WDR12/YTM1 family.</text>
</comment>
<dbReference type="InterPro" id="IPR012972">
    <property type="entry name" value="NLE"/>
</dbReference>
<dbReference type="PANTHER" id="PTHR19855">
    <property type="entry name" value="WD40 REPEAT PROTEIN 12, 37"/>
    <property type="match status" value="1"/>
</dbReference>
<dbReference type="PRINTS" id="PR00320">
    <property type="entry name" value="GPROTEINBRPT"/>
</dbReference>
<dbReference type="Pfam" id="PF00400">
    <property type="entry name" value="WD40"/>
    <property type="match status" value="3"/>
</dbReference>
<dbReference type="HAMAP" id="MF_03029">
    <property type="entry name" value="WDR12"/>
    <property type="match status" value="1"/>
</dbReference>
<dbReference type="OrthoDB" id="10251381at2759"/>
<evidence type="ECO:0000256" key="2">
    <source>
        <dbReference type="ARBA" id="ARBA00022552"/>
    </source>
</evidence>
<proteinExistence type="inferred from homology"/>
<evidence type="ECO:0000313" key="10">
    <source>
        <dbReference type="EMBL" id="PKS10810.1"/>
    </source>
</evidence>
<dbReference type="Pfam" id="PF08154">
    <property type="entry name" value="NLE"/>
    <property type="match status" value="1"/>
</dbReference>
<evidence type="ECO:0000256" key="4">
    <source>
        <dbReference type="ARBA" id="ARBA00022737"/>
    </source>
</evidence>
<dbReference type="GO" id="GO:0070545">
    <property type="term" value="C:PeBoW complex"/>
    <property type="evidence" value="ECO:0007669"/>
    <property type="project" value="TreeGrafter"/>
</dbReference>
<dbReference type="InterPro" id="IPR015943">
    <property type="entry name" value="WD40/YVTN_repeat-like_dom_sf"/>
</dbReference>
<dbReference type="STRING" id="41688.A0A2N3NEC7"/>
<evidence type="ECO:0000256" key="8">
    <source>
        <dbReference type="SAM" id="MobiDB-lite"/>
    </source>
</evidence>
<dbReference type="GO" id="GO:0005654">
    <property type="term" value="C:nucleoplasm"/>
    <property type="evidence" value="ECO:0007669"/>
    <property type="project" value="UniProtKB-SubCell"/>
</dbReference>
<evidence type="ECO:0000256" key="5">
    <source>
        <dbReference type="ARBA" id="ARBA00023242"/>
    </source>
</evidence>
<dbReference type="AlphaFoldDB" id="A0A2N3NEC7"/>
<dbReference type="InterPro" id="IPR001680">
    <property type="entry name" value="WD40_rpt"/>
</dbReference>
<organism evidence="10 11">
    <name type="scientific">Lomentospora prolificans</name>
    <dbReference type="NCBI Taxonomy" id="41688"/>
    <lineage>
        <taxon>Eukaryota</taxon>
        <taxon>Fungi</taxon>
        <taxon>Dikarya</taxon>
        <taxon>Ascomycota</taxon>
        <taxon>Pezizomycotina</taxon>
        <taxon>Sordariomycetes</taxon>
        <taxon>Hypocreomycetidae</taxon>
        <taxon>Microascales</taxon>
        <taxon>Microascaceae</taxon>
        <taxon>Lomentospora</taxon>
    </lineage>
</organism>
<dbReference type="InterPro" id="IPR028599">
    <property type="entry name" value="WDR12/Ytm1"/>
</dbReference>
<dbReference type="PROSITE" id="PS50082">
    <property type="entry name" value="WD_REPEATS_2"/>
    <property type="match status" value="2"/>
</dbReference>
<dbReference type="FunCoup" id="A0A2N3NEC7">
    <property type="interactions" value="860"/>
</dbReference>
<comment type="subunit">
    <text evidence="6">Component of the NOP7 complex, composed of ERB1, NOP7 and YTM1. Within the NOP7 complex ERB1 appears to interact directly with NOP7 and YTM1. The NOP7 complex also associates with the 66S pre-ribosome.</text>
</comment>
<dbReference type="GO" id="GO:0000466">
    <property type="term" value="P:maturation of 5.8S rRNA from tricistronic rRNA transcript (SSU-rRNA, 5.8S rRNA, LSU-rRNA)"/>
    <property type="evidence" value="ECO:0007669"/>
    <property type="project" value="UniProtKB-UniRule"/>
</dbReference>
<evidence type="ECO:0000313" key="11">
    <source>
        <dbReference type="Proteomes" id="UP000233524"/>
    </source>
</evidence>
<name>A0A2N3NEC7_9PEZI</name>
<dbReference type="EMBL" id="NLAX01000008">
    <property type="protein sequence ID" value="PKS10810.1"/>
    <property type="molecule type" value="Genomic_DNA"/>
</dbReference>
<evidence type="ECO:0000259" key="9">
    <source>
        <dbReference type="Pfam" id="PF08154"/>
    </source>
</evidence>
<dbReference type="InterPro" id="IPR020472">
    <property type="entry name" value="WD40_PAC1"/>
</dbReference>
<dbReference type="SMART" id="SM00320">
    <property type="entry name" value="WD40"/>
    <property type="match status" value="7"/>
</dbReference>
<sequence length="462" mass="50056">MTTAQVKVVFTTKHSDIQLPEEKRQLVVPSDIKRYGLSQILNHEDMLNTSSPIPFDFLINGTFLKGTVAEHLERHGISLEGTVTLDYVPSLLPPFYENSFLHEDWVSDVDVLSATSPAAEIDTAAERLLSASYDKLLRVWDRSGQMLAVSPDASHGGHRRRVNTAKFLSPTKIVSAGIEGTVLVWEYAEAAGRGSLKPVLELCAHADQIQDITVHHASAKFLTASSDGRVGLWTPSRKAAPAYEPEEPSSRAASSKRVKSSVKLQQRGPLAMAAVSDKPVTAAIFHPSDASVAYASAMDGSVRTIDLTTQKIVSSLTTMHPLRSLTALTNSPLLAAGTTARHITLIDPRQSAATTSVMTLRGHLGWVESVSPGPDNEYSLVSGSWDSTCRIWDLRSVRAGTKEEGGGRVCDEVVYTIPRETMKDAKVRPDGNGGKVLRVKWDASWGIVSGGEDRQVQINKVG</sequence>
<accession>A0A2N3NEC7</accession>
<dbReference type="GO" id="GO:0043021">
    <property type="term" value="F:ribonucleoprotein complex binding"/>
    <property type="evidence" value="ECO:0007669"/>
    <property type="project" value="UniProtKB-UniRule"/>
</dbReference>
<feature type="domain" description="NLE" evidence="9">
    <location>
        <begin position="6"/>
        <end position="72"/>
    </location>
</feature>
<comment type="caution">
    <text evidence="10">The sequence shown here is derived from an EMBL/GenBank/DDBJ whole genome shotgun (WGS) entry which is preliminary data.</text>
</comment>
<evidence type="ECO:0000256" key="6">
    <source>
        <dbReference type="HAMAP-Rule" id="MF_03029"/>
    </source>
</evidence>
<feature type="region of interest" description="Disordered" evidence="8">
    <location>
        <begin position="238"/>
        <end position="260"/>
    </location>
</feature>
<comment type="subcellular location">
    <subcellularLocation>
        <location evidence="6">Nucleus</location>
        <location evidence="6">Nucleolus</location>
    </subcellularLocation>
    <subcellularLocation>
        <location evidence="6">Nucleus</location>
        <location evidence="6">Nucleoplasm</location>
    </subcellularLocation>
</comment>
<feature type="repeat" description="WD" evidence="7">
    <location>
        <begin position="360"/>
        <end position="396"/>
    </location>
</feature>
<dbReference type="GO" id="GO:0030687">
    <property type="term" value="C:preribosome, large subunit precursor"/>
    <property type="evidence" value="ECO:0007669"/>
    <property type="project" value="UniProtKB-UniRule"/>
</dbReference>
<evidence type="ECO:0000256" key="1">
    <source>
        <dbReference type="ARBA" id="ARBA00022517"/>
    </source>
</evidence>
<dbReference type="VEuPathDB" id="FungiDB:jhhlp_002567"/>
<evidence type="ECO:0000256" key="3">
    <source>
        <dbReference type="ARBA" id="ARBA00022574"/>
    </source>
</evidence>
<dbReference type="InParanoid" id="A0A2N3NEC7"/>